<dbReference type="AlphaFoldDB" id="A0A139AQ07"/>
<dbReference type="SUPFAM" id="SSF50249">
    <property type="entry name" value="Nucleic acid-binding proteins"/>
    <property type="match status" value="1"/>
</dbReference>
<evidence type="ECO:0000256" key="1">
    <source>
        <dbReference type="SAM" id="MobiDB-lite"/>
    </source>
</evidence>
<dbReference type="EMBL" id="KQ965740">
    <property type="protein sequence ID" value="KXS18837.1"/>
    <property type="molecule type" value="Genomic_DNA"/>
</dbReference>
<feature type="compositionally biased region" description="Polar residues" evidence="1">
    <location>
        <begin position="193"/>
        <end position="205"/>
    </location>
</feature>
<dbReference type="Gene3D" id="2.40.50.690">
    <property type="match status" value="1"/>
</dbReference>
<evidence type="ECO:0000313" key="3">
    <source>
        <dbReference type="Proteomes" id="UP000070544"/>
    </source>
</evidence>
<gene>
    <name evidence="2" type="ORF">M427DRAFT_29305</name>
</gene>
<accession>A0A139AQ07</accession>
<feature type="region of interest" description="Disordered" evidence="1">
    <location>
        <begin position="151"/>
        <end position="250"/>
    </location>
</feature>
<dbReference type="Proteomes" id="UP000070544">
    <property type="component" value="Unassembled WGS sequence"/>
</dbReference>
<dbReference type="InterPro" id="IPR012340">
    <property type="entry name" value="NA-bd_OB-fold"/>
</dbReference>
<feature type="region of interest" description="Disordered" evidence="1">
    <location>
        <begin position="1"/>
        <end position="87"/>
    </location>
</feature>
<feature type="compositionally biased region" description="Polar residues" evidence="1">
    <location>
        <begin position="212"/>
        <end position="223"/>
    </location>
</feature>
<name>A0A139AQ07_GONPJ</name>
<reference evidence="2 3" key="1">
    <citation type="journal article" date="2015" name="Genome Biol. Evol.">
        <title>Phylogenomic analyses indicate that early fungi evolved digesting cell walls of algal ancestors of land plants.</title>
        <authorList>
            <person name="Chang Y."/>
            <person name="Wang S."/>
            <person name="Sekimoto S."/>
            <person name="Aerts A.L."/>
            <person name="Choi C."/>
            <person name="Clum A."/>
            <person name="LaButti K.M."/>
            <person name="Lindquist E.A."/>
            <person name="Yee Ngan C."/>
            <person name="Ohm R.A."/>
            <person name="Salamov A.A."/>
            <person name="Grigoriev I.V."/>
            <person name="Spatafora J.W."/>
            <person name="Berbee M.L."/>
        </authorList>
    </citation>
    <scope>NUCLEOTIDE SEQUENCE [LARGE SCALE GENOMIC DNA]</scope>
    <source>
        <strain evidence="2 3">JEL478</strain>
    </source>
</reference>
<sequence length="328" mass="34905">MDGAPRVAFQSKLDSLPRPTHPSAAPFPAHPTHSLYPPHSLPESWRSPCRSSTGAATTGPIRRALATHPTPSAAGMSASVSGPDHSAKLKQVKPEYVSKVVGDLSTRPLDRVSEGAVQASAPAHPELGSEAVVAGMQSAGVPSELGRVSAKQGALTPATRGHPEVAKELVGGSQGDKMRSRGSAVSDDAKFQRIQSSSRSNSTTPGLFLRTVLTSTSVESRPSSARRVDRANQSRKREGEAAEGDQKRSKGYEEYKEIIEISDRIADGEYIRGRLRTPSRRDGYIDGARGKPDIKIACEIDRNRAFGGDLVAVEIVNGVGNWKKQDAS</sequence>
<proteinExistence type="predicted"/>
<evidence type="ECO:0000313" key="2">
    <source>
        <dbReference type="EMBL" id="KXS18837.1"/>
    </source>
</evidence>
<organism evidence="2 3">
    <name type="scientific">Gonapodya prolifera (strain JEL478)</name>
    <name type="common">Monoblepharis prolifera</name>
    <dbReference type="NCBI Taxonomy" id="1344416"/>
    <lineage>
        <taxon>Eukaryota</taxon>
        <taxon>Fungi</taxon>
        <taxon>Fungi incertae sedis</taxon>
        <taxon>Chytridiomycota</taxon>
        <taxon>Chytridiomycota incertae sedis</taxon>
        <taxon>Monoblepharidomycetes</taxon>
        <taxon>Monoblepharidales</taxon>
        <taxon>Gonapodyaceae</taxon>
        <taxon>Gonapodya</taxon>
    </lineage>
</organism>
<protein>
    <submittedName>
        <fullName evidence="2">Uncharacterized protein</fullName>
    </submittedName>
</protein>
<feature type="compositionally biased region" description="Basic and acidic residues" evidence="1">
    <location>
        <begin position="226"/>
        <end position="250"/>
    </location>
</feature>
<keyword evidence="3" id="KW-1185">Reference proteome</keyword>